<evidence type="ECO:0000313" key="4">
    <source>
        <dbReference type="Proteomes" id="UP000219440"/>
    </source>
</evidence>
<keyword evidence="4" id="KW-1185">Reference proteome</keyword>
<keyword evidence="1" id="KW-0472">Membrane</keyword>
<gene>
    <name evidence="3" type="ORF">SAMN06296378_1314</name>
</gene>
<dbReference type="OrthoDB" id="4382237at2"/>
<evidence type="ECO:0000259" key="2">
    <source>
        <dbReference type="Pfam" id="PF19701"/>
    </source>
</evidence>
<dbReference type="EMBL" id="OCST01000003">
    <property type="protein sequence ID" value="SOE64021.1"/>
    <property type="molecule type" value="Genomic_DNA"/>
</dbReference>
<keyword evidence="1" id="KW-0812">Transmembrane</keyword>
<evidence type="ECO:0000313" key="3">
    <source>
        <dbReference type="EMBL" id="SOE64021.1"/>
    </source>
</evidence>
<protein>
    <recommendedName>
        <fullName evidence="2">DUF6199 domain-containing protein</fullName>
    </recommendedName>
</protein>
<organism evidence="3 4">
    <name type="scientific">Salinibacterium xinjiangense</name>
    <dbReference type="NCBI Taxonomy" id="386302"/>
    <lineage>
        <taxon>Bacteria</taxon>
        <taxon>Bacillati</taxon>
        <taxon>Actinomycetota</taxon>
        <taxon>Actinomycetes</taxon>
        <taxon>Micrococcales</taxon>
        <taxon>Microbacteriaceae</taxon>
        <taxon>Salinibacterium</taxon>
    </lineage>
</organism>
<accession>A0A2C8ZHA9</accession>
<dbReference type="Pfam" id="PF19701">
    <property type="entry name" value="DUF6199"/>
    <property type="match status" value="1"/>
</dbReference>
<proteinExistence type="predicted"/>
<dbReference type="Proteomes" id="UP000219440">
    <property type="component" value="Unassembled WGS sequence"/>
</dbReference>
<reference evidence="3 4" key="1">
    <citation type="submission" date="2017-09" db="EMBL/GenBank/DDBJ databases">
        <authorList>
            <person name="Ehlers B."/>
            <person name="Leendertz F.H."/>
        </authorList>
    </citation>
    <scope>NUCLEOTIDE SEQUENCE [LARGE SCALE GENOMIC DNA]</scope>
    <source>
        <strain evidence="3 4">CGMCC 1.05381</strain>
    </source>
</reference>
<feature type="transmembrane region" description="Helical" evidence="1">
    <location>
        <begin position="55"/>
        <end position="72"/>
    </location>
</feature>
<sequence>MSWVIEALAVTLGIVFLWGLFAPRSQWRTLSAWLVSNPGAHEPGGAAYGWRRLLSGVGVIGLLIVAGSAYSADLARQPRPGLPETAVEQMWGSPTPSLVDRAITPLTAVPAEFVEEPLLGFQGFDDGHPEYLRALPVFTVLGDANMPGYVGSPGDRSVSPIGASSLVVNVRGPLLCIPRQVVVIESETAIQIAIYYGLRDPLTGAAPDHVVGCPLEGVVTSSVLVPLELSGPIGERVVQNLAGEAIPEVDIVE</sequence>
<keyword evidence="1" id="KW-1133">Transmembrane helix</keyword>
<feature type="domain" description="DUF6199" evidence="2">
    <location>
        <begin position="11"/>
        <end position="65"/>
    </location>
</feature>
<dbReference type="InterPro" id="IPR045679">
    <property type="entry name" value="DUF6199"/>
</dbReference>
<name>A0A2C8ZHA9_9MICO</name>
<evidence type="ECO:0000256" key="1">
    <source>
        <dbReference type="SAM" id="Phobius"/>
    </source>
</evidence>
<dbReference type="AlphaFoldDB" id="A0A2C8ZHA9"/>
<dbReference type="RefSeq" id="WP_097060460.1">
    <property type="nucleotide sequence ID" value="NZ_BMLC01000001.1"/>
</dbReference>